<dbReference type="GO" id="GO:0003676">
    <property type="term" value="F:nucleic acid binding"/>
    <property type="evidence" value="ECO:0007669"/>
    <property type="project" value="InterPro"/>
</dbReference>
<dbReference type="Gene3D" id="3.30.420.10">
    <property type="entry name" value="Ribonuclease H-like superfamily/Ribonuclease H"/>
    <property type="match status" value="1"/>
</dbReference>
<evidence type="ECO:0000313" key="4">
    <source>
        <dbReference type="Proteomes" id="UP000245999"/>
    </source>
</evidence>
<dbReference type="AlphaFoldDB" id="A0A2Z3GKD4"/>
<accession>A0A2Z3GKD4</accession>
<keyword evidence="4" id="KW-1185">Reference proteome</keyword>
<evidence type="ECO:0000259" key="2">
    <source>
        <dbReference type="Pfam" id="PF13358"/>
    </source>
</evidence>
<protein>
    <recommendedName>
        <fullName evidence="2">Tc1-like transposase DDE domain-containing protein</fullName>
    </recommendedName>
</protein>
<dbReference type="InterPro" id="IPR038717">
    <property type="entry name" value="Tc1-like_DDE_dom"/>
</dbReference>
<dbReference type="KEGG" id="hnv:DDQ68_01600"/>
<sequence>MHAAAREGSLDTAFVIDTLDAWAATRTRPTVLVLDNAHIHHSAALQARLQHWEDQNVHLFYLPTYSPPSTKLKPSGVRLNTSGYGPKPTLASRRSRPSSGTSSTGLDNNHPVCNLIPNN</sequence>
<gene>
    <name evidence="3" type="ORF">DDQ68_01600</name>
</gene>
<proteinExistence type="predicted"/>
<dbReference type="Pfam" id="PF13358">
    <property type="entry name" value="DDE_3"/>
    <property type="match status" value="1"/>
</dbReference>
<dbReference type="EMBL" id="CP029145">
    <property type="protein sequence ID" value="AWM31596.1"/>
    <property type="molecule type" value="Genomic_DNA"/>
</dbReference>
<evidence type="ECO:0000256" key="1">
    <source>
        <dbReference type="SAM" id="MobiDB-lite"/>
    </source>
</evidence>
<dbReference type="Proteomes" id="UP000245999">
    <property type="component" value="Chromosome"/>
</dbReference>
<name>A0A2Z3GKD4_9BACT</name>
<dbReference type="InterPro" id="IPR036397">
    <property type="entry name" value="RNaseH_sf"/>
</dbReference>
<evidence type="ECO:0000313" key="3">
    <source>
        <dbReference type="EMBL" id="AWM31596.1"/>
    </source>
</evidence>
<feature type="domain" description="Tc1-like transposase DDE" evidence="2">
    <location>
        <begin position="7"/>
        <end position="67"/>
    </location>
</feature>
<dbReference type="OrthoDB" id="64529at2"/>
<feature type="region of interest" description="Disordered" evidence="1">
    <location>
        <begin position="67"/>
        <end position="119"/>
    </location>
</feature>
<dbReference type="RefSeq" id="WP_109652495.1">
    <property type="nucleotide sequence ID" value="NZ_CP029145.1"/>
</dbReference>
<reference evidence="4" key="1">
    <citation type="submission" date="2018-04" db="EMBL/GenBank/DDBJ databases">
        <title>Complete genome of Antarctic heterotrophic bacterium Hymenobacter nivis.</title>
        <authorList>
            <person name="Terashima M."/>
        </authorList>
    </citation>
    <scope>NUCLEOTIDE SEQUENCE [LARGE SCALE GENOMIC DNA]</scope>
    <source>
        <strain evidence="4">NBRC 111535</strain>
    </source>
</reference>
<organism evidence="3 4">
    <name type="scientific">Hymenobacter nivis</name>
    <dbReference type="NCBI Taxonomy" id="1850093"/>
    <lineage>
        <taxon>Bacteria</taxon>
        <taxon>Pseudomonadati</taxon>
        <taxon>Bacteroidota</taxon>
        <taxon>Cytophagia</taxon>
        <taxon>Cytophagales</taxon>
        <taxon>Hymenobacteraceae</taxon>
        <taxon>Hymenobacter</taxon>
    </lineage>
</organism>